<evidence type="ECO:0000256" key="3">
    <source>
        <dbReference type="SAM" id="Phobius"/>
    </source>
</evidence>
<proteinExistence type="predicted"/>
<evidence type="ECO:0000256" key="2">
    <source>
        <dbReference type="ARBA" id="ARBA00023287"/>
    </source>
</evidence>
<dbReference type="Gene3D" id="3.30.700.10">
    <property type="entry name" value="Glycoprotein, Type 4 Pilin"/>
    <property type="match status" value="1"/>
</dbReference>
<keyword evidence="5" id="KW-1185">Reference proteome</keyword>
<dbReference type="NCBIfam" id="TIGR02532">
    <property type="entry name" value="IV_pilin_GFxxxE"/>
    <property type="match status" value="1"/>
</dbReference>
<dbReference type="Pfam" id="PF07963">
    <property type="entry name" value="N_methyl"/>
    <property type="match status" value="1"/>
</dbReference>
<dbReference type="GO" id="GO:0009986">
    <property type="term" value="C:cell surface"/>
    <property type="evidence" value="ECO:0007669"/>
    <property type="project" value="UniProtKB-SubCell"/>
</dbReference>
<keyword evidence="2" id="KW-0178">Competence</keyword>
<comment type="subcellular location">
    <subcellularLocation>
        <location evidence="1">Cell surface</location>
    </subcellularLocation>
</comment>
<dbReference type="InterPro" id="IPR012902">
    <property type="entry name" value="N_methyl_site"/>
</dbReference>
<dbReference type="PATRIC" id="fig|1291052.5.peg.2223"/>
<sequence>MKKMIKRRKGFTLIEVLAALAIIVVLTLALILMVKGQVDQANKKDNRLLEQTVNAQIEVQMDDTGTSDKVTITNIGDLRDEGFISAKQYEQLSDKHAKFKTSSDGVPQVDIP</sequence>
<dbReference type="EMBL" id="AYYO01000044">
    <property type="protein sequence ID" value="KRM54745.1"/>
    <property type="molecule type" value="Genomic_DNA"/>
</dbReference>
<evidence type="ECO:0000313" key="5">
    <source>
        <dbReference type="Proteomes" id="UP000051679"/>
    </source>
</evidence>
<dbReference type="GO" id="GO:0030420">
    <property type="term" value="P:establishment of competence for transformation"/>
    <property type="evidence" value="ECO:0007669"/>
    <property type="project" value="UniProtKB-KW"/>
</dbReference>
<dbReference type="InterPro" id="IPR045584">
    <property type="entry name" value="Pilin-like"/>
</dbReference>
<feature type="transmembrane region" description="Helical" evidence="3">
    <location>
        <begin position="12"/>
        <end position="34"/>
    </location>
</feature>
<dbReference type="SUPFAM" id="SSF54523">
    <property type="entry name" value="Pili subunits"/>
    <property type="match status" value="1"/>
</dbReference>
<organism evidence="4 5">
    <name type="scientific">Lacticaseibacillus sharpeae JCM 1186 = DSM 20505</name>
    <dbReference type="NCBI Taxonomy" id="1291052"/>
    <lineage>
        <taxon>Bacteria</taxon>
        <taxon>Bacillati</taxon>
        <taxon>Bacillota</taxon>
        <taxon>Bacilli</taxon>
        <taxon>Lactobacillales</taxon>
        <taxon>Lactobacillaceae</taxon>
        <taxon>Lacticaseibacillus</taxon>
    </lineage>
</organism>
<comment type="caution">
    <text evidence="4">The sequence shown here is derived from an EMBL/GenBank/DDBJ whole genome shotgun (WGS) entry which is preliminary data.</text>
</comment>
<protein>
    <recommendedName>
        <fullName evidence="6">Prepilin-type N-terminal cleavage/methylation domain-containing protein</fullName>
    </recommendedName>
</protein>
<keyword evidence="3" id="KW-0472">Membrane</keyword>
<accession>A0A0R1ZST5</accession>
<dbReference type="Proteomes" id="UP000051679">
    <property type="component" value="Unassembled WGS sequence"/>
</dbReference>
<dbReference type="STRING" id="1291052.FC18_GL002159"/>
<reference evidence="4 5" key="1">
    <citation type="journal article" date="2015" name="Genome Announc.">
        <title>Expanding the biotechnology potential of lactobacilli through comparative genomics of 213 strains and associated genera.</title>
        <authorList>
            <person name="Sun Z."/>
            <person name="Harris H.M."/>
            <person name="McCann A."/>
            <person name="Guo C."/>
            <person name="Argimon S."/>
            <person name="Zhang W."/>
            <person name="Yang X."/>
            <person name="Jeffery I.B."/>
            <person name="Cooney J.C."/>
            <person name="Kagawa T.F."/>
            <person name="Liu W."/>
            <person name="Song Y."/>
            <person name="Salvetti E."/>
            <person name="Wrobel A."/>
            <person name="Rasinkangas P."/>
            <person name="Parkhill J."/>
            <person name="Rea M.C."/>
            <person name="O'Sullivan O."/>
            <person name="Ritari J."/>
            <person name="Douillard F.P."/>
            <person name="Paul Ross R."/>
            <person name="Yang R."/>
            <person name="Briner A.E."/>
            <person name="Felis G.E."/>
            <person name="de Vos W.M."/>
            <person name="Barrangou R."/>
            <person name="Klaenhammer T.R."/>
            <person name="Caufield P.W."/>
            <person name="Cui Y."/>
            <person name="Zhang H."/>
            <person name="O'Toole P.W."/>
        </authorList>
    </citation>
    <scope>NUCLEOTIDE SEQUENCE [LARGE SCALE GENOMIC DNA]</scope>
    <source>
        <strain evidence="4 5">DSM 20505</strain>
    </source>
</reference>
<evidence type="ECO:0008006" key="6">
    <source>
        <dbReference type="Google" id="ProtNLM"/>
    </source>
</evidence>
<evidence type="ECO:0000256" key="1">
    <source>
        <dbReference type="ARBA" id="ARBA00004241"/>
    </source>
</evidence>
<dbReference type="RefSeq" id="WP_054677238.1">
    <property type="nucleotide sequence ID" value="NZ_AYYO01000044.1"/>
</dbReference>
<dbReference type="OrthoDB" id="9943904at2"/>
<name>A0A0R1ZST5_9LACO</name>
<dbReference type="PROSITE" id="PS00409">
    <property type="entry name" value="PROKAR_NTER_METHYL"/>
    <property type="match status" value="1"/>
</dbReference>
<gene>
    <name evidence="4" type="ORF">FC18_GL002159</name>
</gene>
<evidence type="ECO:0000313" key="4">
    <source>
        <dbReference type="EMBL" id="KRM54745.1"/>
    </source>
</evidence>
<keyword evidence="3" id="KW-0812">Transmembrane</keyword>
<keyword evidence="3" id="KW-1133">Transmembrane helix</keyword>
<dbReference type="AlphaFoldDB" id="A0A0R1ZST5"/>